<feature type="region of interest" description="Disordered" evidence="1">
    <location>
        <begin position="102"/>
        <end position="122"/>
    </location>
</feature>
<dbReference type="RefSeq" id="WP_358360917.1">
    <property type="nucleotide sequence ID" value="NZ_JBEZFP010000110.1"/>
</dbReference>
<reference evidence="2 3" key="1">
    <citation type="submission" date="2024-06" db="EMBL/GenBank/DDBJ databases">
        <title>The Natural Products Discovery Center: Release of the First 8490 Sequenced Strains for Exploring Actinobacteria Biosynthetic Diversity.</title>
        <authorList>
            <person name="Kalkreuter E."/>
            <person name="Kautsar S.A."/>
            <person name="Yang D."/>
            <person name="Bader C.D."/>
            <person name="Teijaro C.N."/>
            <person name="Fluegel L."/>
            <person name="Davis C.M."/>
            <person name="Simpson J.R."/>
            <person name="Lauterbach L."/>
            <person name="Steele A.D."/>
            <person name="Gui C."/>
            <person name="Meng S."/>
            <person name="Li G."/>
            <person name="Viehrig K."/>
            <person name="Ye F."/>
            <person name="Su P."/>
            <person name="Kiefer A.F."/>
            <person name="Nichols A."/>
            <person name="Cepeda A.J."/>
            <person name="Yan W."/>
            <person name="Fan B."/>
            <person name="Jiang Y."/>
            <person name="Adhikari A."/>
            <person name="Zheng C.-J."/>
            <person name="Schuster L."/>
            <person name="Cowan T.M."/>
            <person name="Smanski M.J."/>
            <person name="Chevrette M.G."/>
            <person name="De Carvalho L.P.S."/>
            <person name="Shen B."/>
        </authorList>
    </citation>
    <scope>NUCLEOTIDE SEQUENCE [LARGE SCALE GENOMIC DNA]</scope>
    <source>
        <strain evidence="2 3">NPDC048946</strain>
    </source>
</reference>
<comment type="caution">
    <text evidence="2">The sequence shown here is derived from an EMBL/GenBank/DDBJ whole genome shotgun (WGS) entry which is preliminary data.</text>
</comment>
<accession>A0ABV3DQQ3</accession>
<dbReference type="EMBL" id="JBEZFP010000110">
    <property type="protein sequence ID" value="MEU8138086.1"/>
    <property type="molecule type" value="Genomic_DNA"/>
</dbReference>
<keyword evidence="3" id="KW-1185">Reference proteome</keyword>
<gene>
    <name evidence="2" type="ORF">AB0C36_31830</name>
</gene>
<organism evidence="2 3">
    <name type="scientific">Streptodolium elevatio</name>
    <dbReference type="NCBI Taxonomy" id="3157996"/>
    <lineage>
        <taxon>Bacteria</taxon>
        <taxon>Bacillati</taxon>
        <taxon>Actinomycetota</taxon>
        <taxon>Actinomycetes</taxon>
        <taxon>Kitasatosporales</taxon>
        <taxon>Streptomycetaceae</taxon>
        <taxon>Streptodolium</taxon>
    </lineage>
</organism>
<sequence length="122" mass="13253">MYAVDAVTVNPARLHQVPSAAEVSRSATPFIVVAWGSGPAHAAAARRRADDFAYDNRLYVVNHIVSHCTRVRDAALYDVVSTDAVYRSATYDMVWWLLTATSRGPDPSEEFDGGSARGSHEG</sequence>
<name>A0ABV3DQQ3_9ACTN</name>
<dbReference type="Proteomes" id="UP001551482">
    <property type="component" value="Unassembled WGS sequence"/>
</dbReference>
<evidence type="ECO:0000313" key="3">
    <source>
        <dbReference type="Proteomes" id="UP001551482"/>
    </source>
</evidence>
<evidence type="ECO:0000256" key="1">
    <source>
        <dbReference type="SAM" id="MobiDB-lite"/>
    </source>
</evidence>
<proteinExistence type="predicted"/>
<protein>
    <submittedName>
        <fullName evidence="2">Uncharacterized protein</fullName>
    </submittedName>
</protein>
<evidence type="ECO:0000313" key="2">
    <source>
        <dbReference type="EMBL" id="MEU8138086.1"/>
    </source>
</evidence>